<dbReference type="EMBL" id="MU854824">
    <property type="protein sequence ID" value="KAK4031401.1"/>
    <property type="molecule type" value="Genomic_DNA"/>
</dbReference>
<comment type="caution">
    <text evidence="1">The sequence shown here is derived from an EMBL/GenBank/DDBJ whole genome shotgun (WGS) entry which is preliminary data.</text>
</comment>
<evidence type="ECO:0000313" key="2">
    <source>
        <dbReference type="Proteomes" id="UP001303115"/>
    </source>
</evidence>
<keyword evidence="2" id="KW-1185">Reference proteome</keyword>
<dbReference type="Proteomes" id="UP001303115">
    <property type="component" value="Unassembled WGS sequence"/>
</dbReference>
<organism evidence="1 2">
    <name type="scientific">Parachaetomium inaequale</name>
    <dbReference type="NCBI Taxonomy" id="2588326"/>
    <lineage>
        <taxon>Eukaryota</taxon>
        <taxon>Fungi</taxon>
        <taxon>Dikarya</taxon>
        <taxon>Ascomycota</taxon>
        <taxon>Pezizomycotina</taxon>
        <taxon>Sordariomycetes</taxon>
        <taxon>Sordariomycetidae</taxon>
        <taxon>Sordariales</taxon>
        <taxon>Chaetomiaceae</taxon>
        <taxon>Parachaetomium</taxon>
    </lineage>
</organism>
<accession>A0AAN6P7Y7</accession>
<name>A0AAN6P7Y7_9PEZI</name>
<sequence>MVLESRPQTWLALCAGETIERRGTAGRSRLHGICAAPGRKDRWMDVRAMLNGPDLTQPPWVPYLSAFEKVLAHHQTVTFGLA</sequence>
<evidence type="ECO:0000313" key="1">
    <source>
        <dbReference type="EMBL" id="KAK4031401.1"/>
    </source>
</evidence>
<dbReference type="AlphaFoldDB" id="A0AAN6P7Y7"/>
<protein>
    <submittedName>
        <fullName evidence="1">Uncharacterized protein</fullName>
    </submittedName>
</protein>
<gene>
    <name evidence="1" type="ORF">C8A01DRAFT_21367</name>
</gene>
<reference evidence="2" key="1">
    <citation type="journal article" date="2023" name="Mol. Phylogenet. Evol.">
        <title>Genome-scale phylogeny and comparative genomics of the fungal order Sordariales.</title>
        <authorList>
            <person name="Hensen N."/>
            <person name="Bonometti L."/>
            <person name="Westerberg I."/>
            <person name="Brannstrom I.O."/>
            <person name="Guillou S."/>
            <person name="Cros-Aarteil S."/>
            <person name="Calhoun S."/>
            <person name="Haridas S."/>
            <person name="Kuo A."/>
            <person name="Mondo S."/>
            <person name="Pangilinan J."/>
            <person name="Riley R."/>
            <person name="LaButti K."/>
            <person name="Andreopoulos B."/>
            <person name="Lipzen A."/>
            <person name="Chen C."/>
            <person name="Yan M."/>
            <person name="Daum C."/>
            <person name="Ng V."/>
            <person name="Clum A."/>
            <person name="Steindorff A."/>
            <person name="Ohm R.A."/>
            <person name="Martin F."/>
            <person name="Silar P."/>
            <person name="Natvig D.O."/>
            <person name="Lalanne C."/>
            <person name="Gautier V."/>
            <person name="Ament-Velasquez S.L."/>
            <person name="Kruys A."/>
            <person name="Hutchinson M.I."/>
            <person name="Powell A.J."/>
            <person name="Barry K."/>
            <person name="Miller A.N."/>
            <person name="Grigoriev I.V."/>
            <person name="Debuchy R."/>
            <person name="Gladieux P."/>
            <person name="Hiltunen Thoren M."/>
            <person name="Johannesson H."/>
        </authorList>
    </citation>
    <scope>NUCLEOTIDE SEQUENCE [LARGE SCALE GENOMIC DNA]</scope>
    <source>
        <strain evidence="2">CBS 284.82</strain>
    </source>
</reference>
<proteinExistence type="predicted"/>